<evidence type="ECO:0000313" key="4">
    <source>
        <dbReference type="EMBL" id="CAF3501523.1"/>
    </source>
</evidence>
<dbReference type="Proteomes" id="UP000682733">
    <property type="component" value="Unassembled WGS sequence"/>
</dbReference>
<reference evidence="3" key="1">
    <citation type="submission" date="2021-02" db="EMBL/GenBank/DDBJ databases">
        <authorList>
            <person name="Nowell W R."/>
        </authorList>
    </citation>
    <scope>NUCLEOTIDE SEQUENCE</scope>
</reference>
<evidence type="ECO:0000313" key="6">
    <source>
        <dbReference type="Proteomes" id="UP000663829"/>
    </source>
</evidence>
<evidence type="ECO:0000256" key="1">
    <source>
        <dbReference type="SAM" id="MobiDB-lite"/>
    </source>
</evidence>
<comment type="caution">
    <text evidence="3">The sequence shown here is derived from an EMBL/GenBank/DDBJ whole genome shotgun (WGS) entry which is preliminary data.</text>
</comment>
<proteinExistence type="predicted"/>
<dbReference type="EMBL" id="CAJNOK010000076">
    <property type="protein sequence ID" value="CAF0727399.1"/>
    <property type="molecule type" value="Genomic_DNA"/>
</dbReference>
<dbReference type="EMBL" id="CAJNOQ010000368">
    <property type="protein sequence ID" value="CAF0793215.1"/>
    <property type="molecule type" value="Genomic_DNA"/>
</dbReference>
<gene>
    <name evidence="3" type="ORF">GPM918_LOCUS3112</name>
    <name evidence="2" type="ORF">OVA965_LOCUS540</name>
    <name evidence="5" type="ORF">SRO942_LOCUS3112</name>
    <name evidence="4" type="ORF">TMI583_LOCUS540</name>
</gene>
<feature type="region of interest" description="Disordered" evidence="1">
    <location>
        <begin position="115"/>
        <end position="145"/>
    </location>
</feature>
<dbReference type="Proteomes" id="UP000677228">
    <property type="component" value="Unassembled WGS sequence"/>
</dbReference>
<protein>
    <submittedName>
        <fullName evidence="3">Uncharacterized protein</fullName>
    </submittedName>
</protein>
<feature type="compositionally biased region" description="Basic and acidic residues" evidence="1">
    <location>
        <begin position="21"/>
        <end position="54"/>
    </location>
</feature>
<dbReference type="EMBL" id="CAJOBC010000368">
    <property type="protein sequence ID" value="CAF3577601.1"/>
    <property type="molecule type" value="Genomic_DNA"/>
</dbReference>
<dbReference type="EMBL" id="CAJOBA010000076">
    <property type="protein sequence ID" value="CAF3501523.1"/>
    <property type="molecule type" value="Genomic_DNA"/>
</dbReference>
<evidence type="ECO:0000313" key="2">
    <source>
        <dbReference type="EMBL" id="CAF0727399.1"/>
    </source>
</evidence>
<name>A0A813S7H3_9BILA</name>
<sequence length="211" mass="24321">MTNSNQSGSNVVSNISSILKFSEDENMKTDSGDTNEKYSDELTDEKVSKKESSKSRRQSPVKSAKYSIPLPPRRWIGRTHGYVPPRWINPNSNPPIWSDVLPKITTRWEYNANVLPTHKPPLYPPPKRRRSRRKPIDPQQKEEQKYQHFVTHLKKDIDVYLKKSLREIRFDPTGHGSGQMNAHLINANVSMKSALHERPTDSMVNFEDSLS</sequence>
<evidence type="ECO:0000313" key="5">
    <source>
        <dbReference type="EMBL" id="CAF3577601.1"/>
    </source>
</evidence>
<feature type="compositionally biased region" description="Basic and acidic residues" evidence="1">
    <location>
        <begin position="134"/>
        <end position="145"/>
    </location>
</feature>
<evidence type="ECO:0000313" key="3">
    <source>
        <dbReference type="EMBL" id="CAF0793215.1"/>
    </source>
</evidence>
<dbReference type="AlphaFoldDB" id="A0A813S7H3"/>
<keyword evidence="6" id="KW-1185">Reference proteome</keyword>
<feature type="region of interest" description="Disordered" evidence="1">
    <location>
        <begin position="20"/>
        <end position="68"/>
    </location>
</feature>
<dbReference type="Proteomes" id="UP000681722">
    <property type="component" value="Unassembled WGS sequence"/>
</dbReference>
<dbReference type="Proteomes" id="UP000663829">
    <property type="component" value="Unassembled WGS sequence"/>
</dbReference>
<organism evidence="3 6">
    <name type="scientific">Didymodactylos carnosus</name>
    <dbReference type="NCBI Taxonomy" id="1234261"/>
    <lineage>
        <taxon>Eukaryota</taxon>
        <taxon>Metazoa</taxon>
        <taxon>Spiralia</taxon>
        <taxon>Gnathifera</taxon>
        <taxon>Rotifera</taxon>
        <taxon>Eurotatoria</taxon>
        <taxon>Bdelloidea</taxon>
        <taxon>Philodinida</taxon>
        <taxon>Philodinidae</taxon>
        <taxon>Didymodactylos</taxon>
    </lineage>
</organism>
<accession>A0A813S7H3</accession>